<dbReference type="Proteomes" id="UP000177785">
    <property type="component" value="Unassembled WGS sequence"/>
</dbReference>
<evidence type="ECO:0008006" key="8">
    <source>
        <dbReference type="Google" id="ProtNLM"/>
    </source>
</evidence>
<name>A0A1G2G7I0_9BACT</name>
<keyword evidence="4" id="KW-0106">Calcium</keyword>
<accession>A0A1G2G7I0</accession>
<dbReference type="EMBL" id="MHNL01000001">
    <property type="protein sequence ID" value="OGZ46209.1"/>
    <property type="molecule type" value="Genomic_DNA"/>
</dbReference>
<evidence type="ECO:0000256" key="3">
    <source>
        <dbReference type="ARBA" id="ARBA00022729"/>
    </source>
</evidence>
<dbReference type="InterPro" id="IPR059100">
    <property type="entry name" value="TSP3_bac"/>
</dbReference>
<evidence type="ECO:0000256" key="1">
    <source>
        <dbReference type="ARBA" id="ARBA00004613"/>
    </source>
</evidence>
<sequence>MVGTSTALLVLGFFAYQGFGLWWDTHGTVGSLIATSDTKGSTEATDAAKDTDGDGLHDWEETLWKSDPNKTDSDGDGTSDGDEVKANRDPAKKGPNDNISFTPPPIKQELIDKDDTLTSGIGKYLALQLVSKKMKNGKITEADAEEISQALYSQIENTSLGGASTITLDQIKTLPANQQNLRLFAIQTSRIINKVFKGISGLGNPLVRAQGMTPEAIYEATTPHVKIFEDAKKDLLAQAVPMPYADVYLEMLNHIERGRQSFIAIRNMPKDPTMALVGINQYATVNSGLIASMQKAQEQLAKDGVIFTPQEIQALFNGTL</sequence>
<feature type="compositionally biased region" description="Basic and acidic residues" evidence="5">
    <location>
        <begin position="46"/>
        <end position="73"/>
    </location>
</feature>
<evidence type="ECO:0000313" key="6">
    <source>
        <dbReference type="EMBL" id="OGZ46209.1"/>
    </source>
</evidence>
<evidence type="ECO:0000256" key="4">
    <source>
        <dbReference type="ARBA" id="ARBA00022837"/>
    </source>
</evidence>
<evidence type="ECO:0000256" key="2">
    <source>
        <dbReference type="ARBA" id="ARBA00022525"/>
    </source>
</evidence>
<organism evidence="6 7">
    <name type="scientific">Candidatus Ryanbacteria bacterium RIFCSPHIGHO2_01_FULL_48_27</name>
    <dbReference type="NCBI Taxonomy" id="1802115"/>
    <lineage>
        <taxon>Bacteria</taxon>
        <taxon>Candidatus Ryaniibacteriota</taxon>
    </lineage>
</organism>
<evidence type="ECO:0000313" key="7">
    <source>
        <dbReference type="Proteomes" id="UP000177785"/>
    </source>
</evidence>
<feature type="region of interest" description="Disordered" evidence="5">
    <location>
        <begin position="37"/>
        <end position="107"/>
    </location>
</feature>
<dbReference type="AlphaFoldDB" id="A0A1G2G7I0"/>
<keyword evidence="2" id="KW-0964">Secreted</keyword>
<gene>
    <name evidence="6" type="ORF">A2756_06420</name>
</gene>
<comment type="caution">
    <text evidence="6">The sequence shown here is derived from an EMBL/GenBank/DDBJ whole genome shotgun (WGS) entry which is preliminary data.</text>
</comment>
<comment type="subcellular location">
    <subcellularLocation>
        <location evidence="1">Secreted</location>
    </subcellularLocation>
</comment>
<dbReference type="Pfam" id="PF18884">
    <property type="entry name" value="TSP3_bac"/>
    <property type="match status" value="2"/>
</dbReference>
<dbReference type="STRING" id="1802115.A2756_06420"/>
<evidence type="ECO:0000256" key="5">
    <source>
        <dbReference type="SAM" id="MobiDB-lite"/>
    </source>
</evidence>
<reference evidence="6 7" key="1">
    <citation type="journal article" date="2016" name="Nat. Commun.">
        <title>Thousands of microbial genomes shed light on interconnected biogeochemical processes in an aquifer system.</title>
        <authorList>
            <person name="Anantharaman K."/>
            <person name="Brown C.T."/>
            <person name="Hug L.A."/>
            <person name="Sharon I."/>
            <person name="Castelle C.J."/>
            <person name="Probst A.J."/>
            <person name="Thomas B.C."/>
            <person name="Singh A."/>
            <person name="Wilkins M.J."/>
            <person name="Karaoz U."/>
            <person name="Brodie E.L."/>
            <person name="Williams K.H."/>
            <person name="Hubbard S.S."/>
            <person name="Banfield J.F."/>
        </authorList>
    </citation>
    <scope>NUCLEOTIDE SEQUENCE [LARGE SCALE GENOMIC DNA]</scope>
</reference>
<keyword evidence="3" id="KW-0732">Signal</keyword>
<protein>
    <recommendedName>
        <fullName evidence="8">Thrombospondin type 3 repeat superfamily protein</fullName>
    </recommendedName>
</protein>
<feature type="compositionally biased region" description="Basic and acidic residues" evidence="5">
    <location>
        <begin position="82"/>
        <end position="95"/>
    </location>
</feature>
<proteinExistence type="predicted"/>